<dbReference type="AlphaFoldDB" id="A0A1X2HD70"/>
<keyword evidence="2" id="KW-1185">Reference proteome</keyword>
<dbReference type="Proteomes" id="UP000242180">
    <property type="component" value="Unassembled WGS sequence"/>
</dbReference>
<dbReference type="InParanoid" id="A0A1X2HD70"/>
<name>A0A1X2HD70_SYNRA</name>
<evidence type="ECO:0000313" key="1">
    <source>
        <dbReference type="EMBL" id="ORY96712.1"/>
    </source>
</evidence>
<protein>
    <submittedName>
        <fullName evidence="1">Uncharacterized protein</fullName>
    </submittedName>
</protein>
<gene>
    <name evidence="1" type="ORF">BCR43DRAFT_285290</name>
</gene>
<comment type="caution">
    <text evidence="1">The sequence shown here is derived from an EMBL/GenBank/DDBJ whole genome shotgun (WGS) entry which is preliminary data.</text>
</comment>
<dbReference type="EMBL" id="MCGN01000005">
    <property type="protein sequence ID" value="ORY96712.1"/>
    <property type="molecule type" value="Genomic_DNA"/>
</dbReference>
<sequence length="94" mass="10949">MSYTQLYCDERKLKERSAFSASTKRCTAIPYRLFDGCFHLLRQTNFMFWILLGLITIKQDVSVCYAKTIINNNTNVAGVCIRIGSYVLLSYYFH</sequence>
<accession>A0A1X2HD70</accession>
<reference evidence="1 2" key="1">
    <citation type="submission" date="2016-07" db="EMBL/GenBank/DDBJ databases">
        <title>Pervasive Adenine N6-methylation of Active Genes in Fungi.</title>
        <authorList>
            <consortium name="DOE Joint Genome Institute"/>
            <person name="Mondo S.J."/>
            <person name="Dannebaum R.O."/>
            <person name="Kuo R.C."/>
            <person name="Labutti K."/>
            <person name="Haridas S."/>
            <person name="Kuo A."/>
            <person name="Salamov A."/>
            <person name="Ahrendt S.R."/>
            <person name="Lipzen A."/>
            <person name="Sullivan W."/>
            <person name="Andreopoulos W.B."/>
            <person name="Clum A."/>
            <person name="Lindquist E."/>
            <person name="Daum C."/>
            <person name="Ramamoorthy G.K."/>
            <person name="Gryganskyi A."/>
            <person name="Culley D."/>
            <person name="Magnuson J.K."/>
            <person name="James T.Y."/>
            <person name="O'Malley M.A."/>
            <person name="Stajich J.E."/>
            <person name="Spatafora J.W."/>
            <person name="Visel A."/>
            <person name="Grigoriev I.V."/>
        </authorList>
    </citation>
    <scope>NUCLEOTIDE SEQUENCE [LARGE SCALE GENOMIC DNA]</scope>
    <source>
        <strain evidence="1 2">NRRL 2496</strain>
    </source>
</reference>
<organism evidence="1 2">
    <name type="scientific">Syncephalastrum racemosum</name>
    <name type="common">Filamentous fungus</name>
    <dbReference type="NCBI Taxonomy" id="13706"/>
    <lineage>
        <taxon>Eukaryota</taxon>
        <taxon>Fungi</taxon>
        <taxon>Fungi incertae sedis</taxon>
        <taxon>Mucoromycota</taxon>
        <taxon>Mucoromycotina</taxon>
        <taxon>Mucoromycetes</taxon>
        <taxon>Mucorales</taxon>
        <taxon>Syncephalastraceae</taxon>
        <taxon>Syncephalastrum</taxon>
    </lineage>
</organism>
<evidence type="ECO:0000313" key="2">
    <source>
        <dbReference type="Proteomes" id="UP000242180"/>
    </source>
</evidence>
<proteinExistence type="predicted"/>